<dbReference type="RefSeq" id="WP_094843304.1">
    <property type="nucleotide sequence ID" value="NZ_NEVS01000004.1"/>
</dbReference>
<organism evidence="2 3">
    <name type="scientific">Bordetella genomosp. 11</name>
    <dbReference type="NCBI Taxonomy" id="1416808"/>
    <lineage>
        <taxon>Bacteria</taxon>
        <taxon>Pseudomonadati</taxon>
        <taxon>Pseudomonadota</taxon>
        <taxon>Betaproteobacteria</taxon>
        <taxon>Burkholderiales</taxon>
        <taxon>Alcaligenaceae</taxon>
        <taxon>Bordetella</taxon>
    </lineage>
</organism>
<dbReference type="Proteomes" id="UP000215767">
    <property type="component" value="Unassembled WGS sequence"/>
</dbReference>
<name>A0A261UJ33_9BORD</name>
<sequence>MMTEERKTSRKPRGFAAMDPELLRGIAAQGGRAAHAMGKAHRFDSQEAKQAAAKRHAGKSVKPDTSNTDVAERDRETEGAHTTAEHKS</sequence>
<dbReference type="EMBL" id="NEVS01000004">
    <property type="protein sequence ID" value="OZI61918.1"/>
    <property type="molecule type" value="Genomic_DNA"/>
</dbReference>
<dbReference type="Pfam" id="PF10685">
    <property type="entry name" value="KGG"/>
    <property type="match status" value="1"/>
</dbReference>
<comment type="caution">
    <text evidence="2">The sequence shown here is derived from an EMBL/GenBank/DDBJ whole genome shotgun (WGS) entry which is preliminary data.</text>
</comment>
<feature type="region of interest" description="Disordered" evidence="1">
    <location>
        <begin position="30"/>
        <end position="88"/>
    </location>
</feature>
<evidence type="ECO:0000256" key="1">
    <source>
        <dbReference type="SAM" id="MobiDB-lite"/>
    </source>
</evidence>
<evidence type="ECO:0000313" key="2">
    <source>
        <dbReference type="EMBL" id="OZI61918.1"/>
    </source>
</evidence>
<keyword evidence="3" id="KW-1185">Reference proteome</keyword>
<proteinExistence type="predicted"/>
<dbReference type="InterPro" id="IPR019626">
    <property type="entry name" value="Stress-induced_KGG_rpt"/>
</dbReference>
<dbReference type="OrthoDB" id="9814245at2"/>
<protein>
    <recommendedName>
        <fullName evidence="4">Stress-induced protein</fullName>
    </recommendedName>
</protein>
<gene>
    <name evidence="2" type="ORF">CAL28_22015</name>
</gene>
<accession>A0A261UJ33</accession>
<reference evidence="3" key="1">
    <citation type="submission" date="2017-05" db="EMBL/GenBank/DDBJ databases">
        <title>Complete and WGS of Bordetella genogroups.</title>
        <authorList>
            <person name="Spilker T."/>
            <person name="Lipuma J."/>
        </authorList>
    </citation>
    <scope>NUCLEOTIDE SEQUENCE [LARGE SCALE GENOMIC DNA]</scope>
    <source>
        <strain evidence="3">AU8856</strain>
    </source>
</reference>
<evidence type="ECO:0000313" key="3">
    <source>
        <dbReference type="Proteomes" id="UP000215767"/>
    </source>
</evidence>
<evidence type="ECO:0008006" key="4">
    <source>
        <dbReference type="Google" id="ProtNLM"/>
    </source>
</evidence>
<feature type="compositionally biased region" description="Basic and acidic residues" evidence="1">
    <location>
        <begin position="70"/>
        <end position="88"/>
    </location>
</feature>
<dbReference type="AlphaFoldDB" id="A0A261UJ33"/>